<dbReference type="PANTHER" id="PTHR12277:SF81">
    <property type="entry name" value="PROTEIN ABHD13"/>
    <property type="match status" value="1"/>
</dbReference>
<dbReference type="GO" id="GO:0016787">
    <property type="term" value="F:hydrolase activity"/>
    <property type="evidence" value="ECO:0007669"/>
    <property type="project" value="UniProtKB-KW"/>
</dbReference>
<feature type="domain" description="Serine aminopeptidase S33" evidence="1">
    <location>
        <begin position="55"/>
        <end position="158"/>
    </location>
</feature>
<evidence type="ECO:0000313" key="3">
    <source>
        <dbReference type="Proteomes" id="UP000641646"/>
    </source>
</evidence>
<dbReference type="RefSeq" id="WP_190466351.1">
    <property type="nucleotide sequence ID" value="NZ_JACJPW010000046.1"/>
</dbReference>
<evidence type="ECO:0000259" key="1">
    <source>
        <dbReference type="Pfam" id="PF12146"/>
    </source>
</evidence>
<keyword evidence="3" id="KW-1185">Reference proteome</keyword>
<dbReference type="SUPFAM" id="SSF53474">
    <property type="entry name" value="alpha/beta-Hydrolases"/>
    <property type="match status" value="1"/>
</dbReference>
<dbReference type="AlphaFoldDB" id="A0A926ZJK4"/>
<keyword evidence="2" id="KW-0378">Hydrolase</keyword>
<name>A0A926ZJK4_9CYAN</name>
<dbReference type="Pfam" id="PF12146">
    <property type="entry name" value="Hydrolase_4"/>
    <property type="match status" value="1"/>
</dbReference>
<dbReference type="InterPro" id="IPR029058">
    <property type="entry name" value="AB_hydrolase_fold"/>
</dbReference>
<proteinExistence type="predicted"/>
<comment type="caution">
    <text evidence="2">The sequence shown here is derived from an EMBL/GenBank/DDBJ whole genome shotgun (WGS) entry which is preliminary data.</text>
</comment>
<accession>A0A926ZJK4</accession>
<organism evidence="2 3">
    <name type="scientific">Aerosakkonema funiforme FACHB-1375</name>
    <dbReference type="NCBI Taxonomy" id="2949571"/>
    <lineage>
        <taxon>Bacteria</taxon>
        <taxon>Bacillati</taxon>
        <taxon>Cyanobacteriota</taxon>
        <taxon>Cyanophyceae</taxon>
        <taxon>Oscillatoriophycideae</taxon>
        <taxon>Aerosakkonematales</taxon>
        <taxon>Aerosakkonemataceae</taxon>
        <taxon>Aerosakkonema</taxon>
    </lineage>
</organism>
<reference evidence="2" key="1">
    <citation type="journal article" date="2015" name="ISME J.">
        <title>Draft Genome Sequence of Streptomyces incarnatus NRRL8089, which Produces the Nucleoside Antibiotic Sinefungin.</title>
        <authorList>
            <person name="Oshima K."/>
            <person name="Hattori M."/>
            <person name="Shimizu H."/>
            <person name="Fukuda K."/>
            <person name="Nemoto M."/>
            <person name="Inagaki K."/>
            <person name="Tamura T."/>
        </authorList>
    </citation>
    <scope>NUCLEOTIDE SEQUENCE</scope>
    <source>
        <strain evidence="2">FACHB-1375</strain>
    </source>
</reference>
<reference evidence="2" key="2">
    <citation type="submission" date="2020-08" db="EMBL/GenBank/DDBJ databases">
        <authorList>
            <person name="Chen M."/>
            <person name="Teng W."/>
            <person name="Zhao L."/>
            <person name="Hu C."/>
            <person name="Zhou Y."/>
            <person name="Han B."/>
            <person name="Song L."/>
            <person name="Shu W."/>
        </authorList>
    </citation>
    <scope>NUCLEOTIDE SEQUENCE</scope>
    <source>
        <strain evidence="2">FACHB-1375</strain>
    </source>
</reference>
<dbReference type="InterPro" id="IPR022742">
    <property type="entry name" value="Hydrolase_4"/>
</dbReference>
<dbReference type="EMBL" id="JACJPW010000046">
    <property type="protein sequence ID" value="MBD2182976.1"/>
    <property type="molecule type" value="Genomic_DNA"/>
</dbReference>
<dbReference type="Gene3D" id="3.40.50.1820">
    <property type="entry name" value="alpha/beta hydrolase"/>
    <property type="match status" value="1"/>
</dbReference>
<evidence type="ECO:0000313" key="2">
    <source>
        <dbReference type="EMBL" id="MBD2182976.1"/>
    </source>
</evidence>
<dbReference type="Proteomes" id="UP000641646">
    <property type="component" value="Unassembled WGS sequence"/>
</dbReference>
<dbReference type="PANTHER" id="PTHR12277">
    <property type="entry name" value="ALPHA/BETA HYDROLASE DOMAIN-CONTAINING PROTEIN"/>
    <property type="match status" value="1"/>
</dbReference>
<gene>
    <name evidence="2" type="ORF">H6G03_18220</name>
</gene>
<sequence>MTHPVFDRPEVLRVLFHPRRDDGIIPKGVYSVAVKVESGVRVRGRLYPAAPDAPAILYYHGNGEIAAEYYEIANLYNQLGITLLVMDYRGYGSSDGTPTASTLLTDAVKVFDAVDSIFDLYGLNPQRLYVMGRSLGSAPAIEIAHYAGKRLAGAIIESGIANGWALLKRLGVEVDEEADENNDGVGNALKIKNITIPTLIIHGQEDNLIPVSQGIVLHRFCAAPDKRLVLIPGAGHNDLMVVGAVQYFEAIQKFIFS</sequence>
<protein>
    <submittedName>
        <fullName evidence="2">Alpha/beta fold hydrolase</fullName>
    </submittedName>
</protein>